<proteinExistence type="predicted"/>
<dbReference type="OrthoDB" id="4951845at2759"/>
<evidence type="ECO:0000313" key="1">
    <source>
        <dbReference type="EMBL" id="KIM67204.1"/>
    </source>
</evidence>
<protein>
    <submittedName>
        <fullName evidence="1">Uncharacterized protein</fullName>
    </submittedName>
</protein>
<accession>A0A0C3EFX7</accession>
<sequence>MIFSLFPATSVADRMVAIVPCFRSYKPGEMLTKRLTYRSGRKAFVHVGYQPISTARLSTMSPLTFYDMPFNVEGDYWAPSTAKVRFVLSYKGIPLEIDWVELLHIAPRMKEIDHAPRLHREVYAIPTLGLWSPTPLP</sequence>
<dbReference type="Proteomes" id="UP000053989">
    <property type="component" value="Unassembled WGS sequence"/>
</dbReference>
<reference evidence="2" key="2">
    <citation type="submission" date="2015-01" db="EMBL/GenBank/DDBJ databases">
        <title>Evolutionary Origins and Diversification of the Mycorrhizal Mutualists.</title>
        <authorList>
            <consortium name="DOE Joint Genome Institute"/>
            <consortium name="Mycorrhizal Genomics Consortium"/>
            <person name="Kohler A."/>
            <person name="Kuo A."/>
            <person name="Nagy L.G."/>
            <person name="Floudas D."/>
            <person name="Copeland A."/>
            <person name="Barry K.W."/>
            <person name="Cichocki N."/>
            <person name="Veneault-Fourrey C."/>
            <person name="LaButti K."/>
            <person name="Lindquist E.A."/>
            <person name="Lipzen A."/>
            <person name="Lundell T."/>
            <person name="Morin E."/>
            <person name="Murat C."/>
            <person name="Riley R."/>
            <person name="Ohm R."/>
            <person name="Sun H."/>
            <person name="Tunlid A."/>
            <person name="Henrissat B."/>
            <person name="Grigoriev I.V."/>
            <person name="Hibbett D.S."/>
            <person name="Martin F."/>
        </authorList>
    </citation>
    <scope>NUCLEOTIDE SEQUENCE [LARGE SCALE GENOMIC DNA]</scope>
    <source>
        <strain evidence="2">Foug A</strain>
    </source>
</reference>
<dbReference type="AlphaFoldDB" id="A0A0C3EFX7"/>
<dbReference type="InParanoid" id="A0A0C3EFX7"/>
<dbReference type="EMBL" id="KN822014">
    <property type="protein sequence ID" value="KIM67204.1"/>
    <property type="molecule type" value="Genomic_DNA"/>
</dbReference>
<reference evidence="1 2" key="1">
    <citation type="submission" date="2014-04" db="EMBL/GenBank/DDBJ databases">
        <authorList>
            <consortium name="DOE Joint Genome Institute"/>
            <person name="Kuo A."/>
            <person name="Kohler A."/>
            <person name="Nagy L.G."/>
            <person name="Floudas D."/>
            <person name="Copeland A."/>
            <person name="Barry K.W."/>
            <person name="Cichocki N."/>
            <person name="Veneault-Fourrey C."/>
            <person name="LaButti K."/>
            <person name="Lindquist E.A."/>
            <person name="Lipzen A."/>
            <person name="Lundell T."/>
            <person name="Morin E."/>
            <person name="Murat C."/>
            <person name="Sun H."/>
            <person name="Tunlid A."/>
            <person name="Henrissat B."/>
            <person name="Grigoriev I.V."/>
            <person name="Hibbett D.S."/>
            <person name="Martin F."/>
            <person name="Nordberg H.P."/>
            <person name="Cantor M.N."/>
            <person name="Hua S.X."/>
        </authorList>
    </citation>
    <scope>NUCLEOTIDE SEQUENCE [LARGE SCALE GENOMIC DNA]</scope>
    <source>
        <strain evidence="1 2">Foug A</strain>
    </source>
</reference>
<evidence type="ECO:0000313" key="2">
    <source>
        <dbReference type="Proteomes" id="UP000053989"/>
    </source>
</evidence>
<dbReference type="HOGENOM" id="CLU_1866305_0_0_1"/>
<dbReference type="Gene3D" id="3.40.30.10">
    <property type="entry name" value="Glutaredoxin"/>
    <property type="match status" value="1"/>
</dbReference>
<name>A0A0C3EFX7_9AGAM</name>
<organism evidence="1 2">
    <name type="scientific">Scleroderma citrinum Foug A</name>
    <dbReference type="NCBI Taxonomy" id="1036808"/>
    <lineage>
        <taxon>Eukaryota</taxon>
        <taxon>Fungi</taxon>
        <taxon>Dikarya</taxon>
        <taxon>Basidiomycota</taxon>
        <taxon>Agaricomycotina</taxon>
        <taxon>Agaricomycetes</taxon>
        <taxon>Agaricomycetidae</taxon>
        <taxon>Boletales</taxon>
        <taxon>Sclerodermatineae</taxon>
        <taxon>Sclerodermataceae</taxon>
        <taxon>Scleroderma</taxon>
    </lineage>
</organism>
<keyword evidence="2" id="KW-1185">Reference proteome</keyword>
<gene>
    <name evidence="1" type="ORF">SCLCIDRAFT_1146029</name>
</gene>